<organism evidence="2 3">
    <name type="scientific">Microbaculum marinum</name>
    <dbReference type="NCBI Taxonomy" id="1764581"/>
    <lineage>
        <taxon>Bacteria</taxon>
        <taxon>Pseudomonadati</taxon>
        <taxon>Pseudomonadota</taxon>
        <taxon>Alphaproteobacteria</taxon>
        <taxon>Hyphomicrobiales</taxon>
        <taxon>Tepidamorphaceae</taxon>
        <taxon>Microbaculum</taxon>
    </lineage>
</organism>
<dbReference type="InterPro" id="IPR029044">
    <property type="entry name" value="Nucleotide-diphossugar_trans"/>
</dbReference>
<evidence type="ECO:0000313" key="2">
    <source>
        <dbReference type="EMBL" id="MEJ8572494.1"/>
    </source>
</evidence>
<sequence length="302" mass="34512">MYDLTVAVPVFNGDAELDGTLMNVRRQSAVDFSIVVYDNASTDRTPEIVARHAREDSRIRHVRHDTNIGLVSNFITAVRDTRSEFIAWHAVDDLWSDNYVPELRELLRADPSAVLAVPGQIVESTVAGRTKRRPIPFPRRRFTPRLARALHLMEKSRSAWLYGMWRRDFLLDAYERVLNDYPVVYVHDTLVVLPALLRCAVTGTEAATFTQRVGEQKMYDLPATAAGRREVFAAFTRFCREEIDRTGHSAAAKALLKAYVVKFADKRCMRLTDLARWSVAERYGLQSRGLSEYAEPRHRANE</sequence>
<dbReference type="PANTHER" id="PTHR43685:SF2">
    <property type="entry name" value="GLYCOSYLTRANSFERASE 2-LIKE DOMAIN-CONTAINING PROTEIN"/>
    <property type="match status" value="1"/>
</dbReference>
<proteinExistence type="predicted"/>
<reference evidence="2 3" key="1">
    <citation type="submission" date="2024-02" db="EMBL/GenBank/DDBJ databases">
        <title>Genome analysis and characterization of Microbaculum marinisediminis sp. nov., isolated from marine sediment.</title>
        <authorList>
            <person name="Du Z.-J."/>
            <person name="Ye Y.-Q."/>
            <person name="Zhang Z.-R."/>
            <person name="Yuan S.-M."/>
            <person name="Zhang X.-Y."/>
        </authorList>
    </citation>
    <scope>NUCLEOTIDE SEQUENCE [LARGE SCALE GENOMIC DNA]</scope>
    <source>
        <strain evidence="2 3">SDUM1044001</strain>
    </source>
</reference>
<keyword evidence="2" id="KW-0808">Transferase</keyword>
<gene>
    <name evidence="2" type="ORF">V3328_13470</name>
</gene>
<comment type="caution">
    <text evidence="2">The sequence shown here is derived from an EMBL/GenBank/DDBJ whole genome shotgun (WGS) entry which is preliminary data.</text>
</comment>
<dbReference type="GO" id="GO:0016757">
    <property type="term" value="F:glycosyltransferase activity"/>
    <property type="evidence" value="ECO:0007669"/>
    <property type="project" value="UniProtKB-KW"/>
</dbReference>
<evidence type="ECO:0000259" key="1">
    <source>
        <dbReference type="Pfam" id="PF00535"/>
    </source>
</evidence>
<dbReference type="PANTHER" id="PTHR43685">
    <property type="entry name" value="GLYCOSYLTRANSFERASE"/>
    <property type="match status" value="1"/>
</dbReference>
<dbReference type="CDD" id="cd00761">
    <property type="entry name" value="Glyco_tranf_GTA_type"/>
    <property type="match status" value="1"/>
</dbReference>
<dbReference type="RefSeq" id="WP_340330194.1">
    <property type="nucleotide sequence ID" value="NZ_JAZHOF010000005.1"/>
</dbReference>
<protein>
    <submittedName>
        <fullName evidence="2">Glycosyltransferase family 2 protein</fullName>
        <ecNumber evidence="2">2.4.-.-</ecNumber>
    </submittedName>
</protein>
<dbReference type="InterPro" id="IPR050834">
    <property type="entry name" value="Glycosyltransf_2"/>
</dbReference>
<keyword evidence="3" id="KW-1185">Reference proteome</keyword>
<accession>A0AAW9RU35</accession>
<dbReference type="Proteomes" id="UP001378188">
    <property type="component" value="Unassembled WGS sequence"/>
</dbReference>
<evidence type="ECO:0000313" key="3">
    <source>
        <dbReference type="Proteomes" id="UP001378188"/>
    </source>
</evidence>
<dbReference type="InterPro" id="IPR001173">
    <property type="entry name" value="Glyco_trans_2-like"/>
</dbReference>
<dbReference type="SUPFAM" id="SSF53448">
    <property type="entry name" value="Nucleotide-diphospho-sugar transferases"/>
    <property type="match status" value="1"/>
</dbReference>
<feature type="domain" description="Glycosyltransferase 2-like" evidence="1">
    <location>
        <begin position="5"/>
        <end position="146"/>
    </location>
</feature>
<dbReference type="Gene3D" id="3.90.550.10">
    <property type="entry name" value="Spore Coat Polysaccharide Biosynthesis Protein SpsA, Chain A"/>
    <property type="match status" value="1"/>
</dbReference>
<dbReference type="Pfam" id="PF00535">
    <property type="entry name" value="Glycos_transf_2"/>
    <property type="match status" value="1"/>
</dbReference>
<dbReference type="AlphaFoldDB" id="A0AAW9RU35"/>
<dbReference type="EMBL" id="JAZHOF010000005">
    <property type="protein sequence ID" value="MEJ8572494.1"/>
    <property type="molecule type" value="Genomic_DNA"/>
</dbReference>
<name>A0AAW9RU35_9HYPH</name>
<dbReference type="EC" id="2.4.-.-" evidence="2"/>
<keyword evidence="2" id="KW-0328">Glycosyltransferase</keyword>